<name>A0A9P5ZEC5_9AGAR</name>
<dbReference type="OrthoDB" id="2823912at2759"/>
<feature type="domain" description="F-box" evidence="1">
    <location>
        <begin position="89"/>
        <end position="138"/>
    </location>
</feature>
<dbReference type="InterPro" id="IPR036047">
    <property type="entry name" value="F-box-like_dom_sf"/>
</dbReference>
<comment type="caution">
    <text evidence="2">The sequence shown here is derived from an EMBL/GenBank/DDBJ whole genome shotgun (WGS) entry which is preliminary data.</text>
</comment>
<keyword evidence="3" id="KW-1185">Reference proteome</keyword>
<evidence type="ECO:0000313" key="2">
    <source>
        <dbReference type="EMBL" id="KAF9486139.1"/>
    </source>
</evidence>
<accession>A0A9P5ZEC5</accession>
<reference evidence="2" key="1">
    <citation type="submission" date="2020-11" db="EMBL/GenBank/DDBJ databases">
        <authorList>
            <consortium name="DOE Joint Genome Institute"/>
            <person name="Ahrendt S."/>
            <person name="Riley R."/>
            <person name="Andreopoulos W."/>
            <person name="Labutti K."/>
            <person name="Pangilinan J."/>
            <person name="Ruiz-Duenas F.J."/>
            <person name="Barrasa J.M."/>
            <person name="Sanchez-Garcia M."/>
            <person name="Camarero S."/>
            <person name="Miyauchi S."/>
            <person name="Serrano A."/>
            <person name="Linde D."/>
            <person name="Babiker R."/>
            <person name="Drula E."/>
            <person name="Ayuso-Fernandez I."/>
            <person name="Pacheco R."/>
            <person name="Padilla G."/>
            <person name="Ferreira P."/>
            <person name="Barriuso J."/>
            <person name="Kellner H."/>
            <person name="Castanera R."/>
            <person name="Alfaro M."/>
            <person name="Ramirez L."/>
            <person name="Pisabarro A.G."/>
            <person name="Kuo A."/>
            <person name="Tritt A."/>
            <person name="Lipzen A."/>
            <person name="He G."/>
            <person name="Yan M."/>
            <person name="Ng V."/>
            <person name="Cullen D."/>
            <person name="Martin F."/>
            <person name="Rosso M.-N."/>
            <person name="Henrissat B."/>
            <person name="Hibbett D."/>
            <person name="Martinez A.T."/>
            <person name="Grigoriev I.V."/>
        </authorList>
    </citation>
    <scope>NUCLEOTIDE SEQUENCE</scope>
    <source>
        <strain evidence="2">CIRM-BRFM 674</strain>
    </source>
</reference>
<gene>
    <name evidence="2" type="ORF">BDN70DRAFT_988152</name>
</gene>
<sequence length="769" mass="89269">MLHPSFPSLHHRPMETQPPFDITALLPFYGERPDDLQKELWVGGKLKRSTPFFKWPRGRDRGNYIKSYLFMNLRIEAKSTRPRLTCHLDVLLNYLPNELIGSIFGLLHPIDLYHAIRATKALRLFLLDKNSASIWRESFLNHPDIPFYPDDVSPPKWVSLIFGPATCDICGRGNSLVEYALRVRRCNACKDYCKKDDIKLLTAIQPILAEFPEQQNDIWRLAVKVHRSDSYSYPDTGFYTYRPRNWYSIQQTVETARMMRQYLVGIRSGLPEAKRKYETFVQTTDVSMQQRFQHSKSCNLWASKLYSGSRNVFSRSTPIFIALARKELQLRGHNSDDVAKALRTFEYTIVSGQWATIPDDKLKPSNLRKYLPQFEAMVNISKRNRSFRQRNVCKFYRRQEIATCFKNAKMAFPYRVTTWAPSLETLYNVDFFVGYINDPQESVGDLDTDLAEREIFRLIDEFIDAKKRRLCKILLDANLLPAWAHDDSKPDESLALAIAVFECCGKVFLGWEEAAVHICKHSNGTSCVPDAGDSTFKFHFSDTGYKTLEVIASLLRLDSLGSVLRQDLDRLDRRFVCKACTLVQKSRSWGLTALTWRECLAHALVIKAPYSTVDPRIPEFDILSEDLTRSILRLEQPFPPPSEDNWYCNHCTSYLERMTRSNIINHVYKVHGISQAAVGVDIDYHHTPYGAIRYPIFIGLDENANHRCLQCTRTPKVWLKKDPDLYNHFMDKHRVEVKDLVEGVDWMKIKVVEDDSWIQEKIRLRDVVI</sequence>
<dbReference type="PROSITE" id="PS50181">
    <property type="entry name" value="FBOX"/>
    <property type="match status" value="1"/>
</dbReference>
<dbReference type="InterPro" id="IPR001810">
    <property type="entry name" value="F-box_dom"/>
</dbReference>
<evidence type="ECO:0000313" key="3">
    <source>
        <dbReference type="Proteomes" id="UP000807469"/>
    </source>
</evidence>
<dbReference type="AlphaFoldDB" id="A0A9P5ZEC5"/>
<protein>
    <recommendedName>
        <fullName evidence="1">F-box domain-containing protein</fullName>
    </recommendedName>
</protein>
<dbReference type="Proteomes" id="UP000807469">
    <property type="component" value="Unassembled WGS sequence"/>
</dbReference>
<organism evidence="2 3">
    <name type="scientific">Pholiota conissans</name>
    <dbReference type="NCBI Taxonomy" id="109636"/>
    <lineage>
        <taxon>Eukaryota</taxon>
        <taxon>Fungi</taxon>
        <taxon>Dikarya</taxon>
        <taxon>Basidiomycota</taxon>
        <taxon>Agaricomycotina</taxon>
        <taxon>Agaricomycetes</taxon>
        <taxon>Agaricomycetidae</taxon>
        <taxon>Agaricales</taxon>
        <taxon>Agaricineae</taxon>
        <taxon>Strophariaceae</taxon>
        <taxon>Pholiota</taxon>
    </lineage>
</organism>
<dbReference type="SUPFAM" id="SSF81383">
    <property type="entry name" value="F-box domain"/>
    <property type="match status" value="1"/>
</dbReference>
<evidence type="ECO:0000259" key="1">
    <source>
        <dbReference type="PROSITE" id="PS50181"/>
    </source>
</evidence>
<dbReference type="EMBL" id="MU155131">
    <property type="protein sequence ID" value="KAF9486139.1"/>
    <property type="molecule type" value="Genomic_DNA"/>
</dbReference>
<proteinExistence type="predicted"/>